<sequence>MTEMQIRYLNMKTRSGVPTQSQEQYFFEHLPNTGVAPKRWTQNKKSQKNFRSRGHNMLGRAIKLASLSGELYAPFMWLRRASLFYLHLATVTVVYTSWQEPVGRQRFGTSMVLPWAALITYHQGYASTPMGWFDQSDTTASQSTDVKQGMRCRLCPLSRFKVYYHPRQPETKDQEPTKDQISSKSVE</sequence>
<gene>
    <name evidence="2" type="ORF">SFRICE_010466</name>
</gene>
<name>A0A2H1VFC5_SPOFR</name>
<protein>
    <submittedName>
        <fullName evidence="2">SFRICE_010466</fullName>
    </submittedName>
</protein>
<accession>A0A2H1VFC5</accession>
<dbReference type="EMBL" id="ODYU01002061">
    <property type="protein sequence ID" value="SOQ39102.1"/>
    <property type="molecule type" value="Genomic_DNA"/>
</dbReference>
<evidence type="ECO:0000313" key="2">
    <source>
        <dbReference type="EMBL" id="SOQ39102.1"/>
    </source>
</evidence>
<reference evidence="2" key="1">
    <citation type="submission" date="2016-07" db="EMBL/GenBank/DDBJ databases">
        <authorList>
            <person name="Bretaudeau A."/>
        </authorList>
    </citation>
    <scope>NUCLEOTIDE SEQUENCE</scope>
    <source>
        <strain evidence="2">Rice</strain>
        <tissue evidence="2">Whole body</tissue>
    </source>
</reference>
<dbReference type="AlphaFoldDB" id="A0A2H1VFC5"/>
<organism evidence="2">
    <name type="scientific">Spodoptera frugiperda</name>
    <name type="common">Fall armyworm</name>
    <dbReference type="NCBI Taxonomy" id="7108"/>
    <lineage>
        <taxon>Eukaryota</taxon>
        <taxon>Metazoa</taxon>
        <taxon>Ecdysozoa</taxon>
        <taxon>Arthropoda</taxon>
        <taxon>Hexapoda</taxon>
        <taxon>Insecta</taxon>
        <taxon>Pterygota</taxon>
        <taxon>Neoptera</taxon>
        <taxon>Endopterygota</taxon>
        <taxon>Lepidoptera</taxon>
        <taxon>Glossata</taxon>
        <taxon>Ditrysia</taxon>
        <taxon>Noctuoidea</taxon>
        <taxon>Noctuidae</taxon>
        <taxon>Amphipyrinae</taxon>
        <taxon>Spodoptera</taxon>
    </lineage>
</organism>
<feature type="compositionally biased region" description="Basic and acidic residues" evidence="1">
    <location>
        <begin position="168"/>
        <end position="178"/>
    </location>
</feature>
<evidence type="ECO:0000256" key="1">
    <source>
        <dbReference type="SAM" id="MobiDB-lite"/>
    </source>
</evidence>
<feature type="region of interest" description="Disordered" evidence="1">
    <location>
        <begin position="168"/>
        <end position="187"/>
    </location>
</feature>
<proteinExistence type="predicted"/>